<feature type="chain" id="PRO_5021503058" description="Hypervirulence associated protein TUDOR domain-containing protein" evidence="2">
    <location>
        <begin position="18"/>
        <end position="218"/>
    </location>
</feature>
<dbReference type="STRING" id="1093900.A0A507AJI5"/>
<evidence type="ECO:0000259" key="3">
    <source>
        <dbReference type="Pfam" id="PF11160"/>
    </source>
</evidence>
<feature type="signal peptide" evidence="2">
    <location>
        <begin position="1"/>
        <end position="17"/>
    </location>
</feature>
<dbReference type="GeneID" id="41976630"/>
<gene>
    <name evidence="4" type="ORF">E0L32_009183</name>
</gene>
<reference evidence="4 5" key="1">
    <citation type="submission" date="2019-06" db="EMBL/GenBank/DDBJ databases">
        <title>Draft genome sequence of the filamentous fungus Phialemoniopsis curvata isolated from diesel fuel.</title>
        <authorList>
            <person name="Varaljay V.A."/>
            <person name="Lyon W.J."/>
            <person name="Crouch A.L."/>
            <person name="Drake C.E."/>
            <person name="Hollomon J.M."/>
            <person name="Nadeau L.J."/>
            <person name="Nunn H.S."/>
            <person name="Stevenson B.S."/>
            <person name="Bojanowski C.L."/>
            <person name="Crookes-Goodson W.J."/>
        </authorList>
    </citation>
    <scope>NUCLEOTIDE SEQUENCE [LARGE SCALE GENOMIC DNA]</scope>
    <source>
        <strain evidence="4 5">D216</strain>
    </source>
</reference>
<keyword evidence="5" id="KW-1185">Reference proteome</keyword>
<dbReference type="InParanoid" id="A0A507AJI5"/>
<dbReference type="Pfam" id="PF11160">
    <property type="entry name" value="Hva1_TUDOR"/>
    <property type="match status" value="1"/>
</dbReference>
<feature type="region of interest" description="Disordered" evidence="1">
    <location>
        <begin position="170"/>
        <end position="218"/>
    </location>
</feature>
<feature type="region of interest" description="Disordered" evidence="1">
    <location>
        <begin position="40"/>
        <end position="64"/>
    </location>
</feature>
<evidence type="ECO:0000256" key="2">
    <source>
        <dbReference type="SAM" id="SignalP"/>
    </source>
</evidence>
<dbReference type="RefSeq" id="XP_030991293.1">
    <property type="nucleotide sequence ID" value="XM_031144120.1"/>
</dbReference>
<feature type="compositionally biased region" description="Basic and acidic residues" evidence="1">
    <location>
        <begin position="170"/>
        <end position="190"/>
    </location>
</feature>
<name>A0A507AJI5_9PEZI</name>
<comment type="caution">
    <text evidence="4">The sequence shown here is derived from an EMBL/GenBank/DDBJ whole genome shotgun (WGS) entry which is preliminary data.</text>
</comment>
<dbReference type="EMBL" id="SKBQ01000065">
    <property type="protein sequence ID" value="TPX09582.1"/>
    <property type="molecule type" value="Genomic_DNA"/>
</dbReference>
<keyword evidence="2" id="KW-0732">Signal</keyword>
<evidence type="ECO:0000256" key="1">
    <source>
        <dbReference type="SAM" id="MobiDB-lite"/>
    </source>
</evidence>
<evidence type="ECO:0000313" key="5">
    <source>
        <dbReference type="Proteomes" id="UP000319257"/>
    </source>
</evidence>
<feature type="domain" description="Hypervirulence associated protein TUDOR" evidence="3">
    <location>
        <begin position="160"/>
        <end position="214"/>
    </location>
</feature>
<evidence type="ECO:0000313" key="4">
    <source>
        <dbReference type="EMBL" id="TPX09582.1"/>
    </source>
</evidence>
<organism evidence="4 5">
    <name type="scientific">Thyridium curvatum</name>
    <dbReference type="NCBI Taxonomy" id="1093900"/>
    <lineage>
        <taxon>Eukaryota</taxon>
        <taxon>Fungi</taxon>
        <taxon>Dikarya</taxon>
        <taxon>Ascomycota</taxon>
        <taxon>Pezizomycotina</taxon>
        <taxon>Sordariomycetes</taxon>
        <taxon>Sordariomycetidae</taxon>
        <taxon>Thyridiales</taxon>
        <taxon>Thyridiaceae</taxon>
        <taxon>Thyridium</taxon>
    </lineage>
</organism>
<feature type="compositionally biased region" description="Pro residues" evidence="1">
    <location>
        <begin position="43"/>
        <end position="53"/>
    </location>
</feature>
<dbReference type="OrthoDB" id="2138648at2759"/>
<dbReference type="InterPro" id="IPR021331">
    <property type="entry name" value="Hva1_TUDOR"/>
</dbReference>
<dbReference type="Gene3D" id="2.30.30.1060">
    <property type="match status" value="1"/>
</dbReference>
<protein>
    <recommendedName>
        <fullName evidence="3">Hypervirulence associated protein TUDOR domain-containing protein</fullName>
    </recommendedName>
</protein>
<sequence length="218" mass="23523">MKFTVSLLSLFVASLAAAPSPVQSADAKIAMIQAEAEASASPVPSPSPAPSPSAAPASPSTNPIVWPTTQRQKIAIQQAGSAAGTVGDQCPYNKKFKDLYIPGVNLKDLSYCAQLCFRDAWNLSECCAPTRRCACSSKWQPPLRRMPTVKDQDSKPIKEGDTVWTKIRGGKREGEVERVVTSEEEAKSEGVKNPPKVLFTDQHGHDVAHNPETLQHSK</sequence>
<proteinExistence type="predicted"/>
<dbReference type="Proteomes" id="UP000319257">
    <property type="component" value="Unassembled WGS sequence"/>
</dbReference>
<dbReference type="AlphaFoldDB" id="A0A507AJI5"/>
<accession>A0A507AJI5</accession>